<reference evidence="1 2" key="2">
    <citation type="submission" date="2017-08" db="EMBL/GenBank/DDBJ databases">
        <title>WGS of novel Burkholderia cepaca complex species.</title>
        <authorList>
            <person name="Lipuma J."/>
            <person name="Spilker T."/>
        </authorList>
    </citation>
    <scope>NUCLEOTIDE SEQUENCE [LARGE SCALE GENOMIC DNA]</scope>
    <source>
        <strain evidence="1 2">AU17325</strain>
    </source>
</reference>
<organism evidence="1 2">
    <name type="scientific">Burkholderia aenigmatica</name>
    <dbReference type="NCBI Taxonomy" id="2015348"/>
    <lineage>
        <taxon>Bacteria</taxon>
        <taxon>Pseudomonadati</taxon>
        <taxon>Pseudomonadota</taxon>
        <taxon>Betaproteobacteria</taxon>
        <taxon>Burkholderiales</taxon>
        <taxon>Burkholderiaceae</taxon>
        <taxon>Burkholderia</taxon>
        <taxon>Burkholderia cepacia complex</taxon>
    </lineage>
</organism>
<protein>
    <submittedName>
        <fullName evidence="1">Uncharacterized protein</fullName>
    </submittedName>
</protein>
<name>A0A228HRL6_9BURK</name>
<evidence type="ECO:0000313" key="2">
    <source>
        <dbReference type="Proteomes" id="UP000214600"/>
    </source>
</evidence>
<dbReference type="AlphaFoldDB" id="A0A228HRL6"/>
<proteinExistence type="predicted"/>
<reference evidence="2" key="1">
    <citation type="submission" date="2017-06" db="EMBL/GenBank/DDBJ databases">
        <authorList>
            <person name="LiPuma J."/>
            <person name="Spilker T."/>
        </authorList>
    </citation>
    <scope>NUCLEOTIDE SEQUENCE [LARGE SCALE GENOMIC DNA]</scope>
    <source>
        <strain evidence="2">AU17325</strain>
    </source>
</reference>
<sequence length="106" mass="11283">MSAVGSAWTGFGSRAVVLSCCRAVVLSCCRAVVLSCGYAACLHVAELKFVAHAHVVDRIVDAPRPVGIVVVGRMRGETIDRETRVCVRTDVTNCSTVRPPAQWSAP</sequence>
<dbReference type="EMBL" id="NKFA01000038">
    <property type="protein sequence ID" value="OXI32824.1"/>
    <property type="molecule type" value="Genomic_DNA"/>
</dbReference>
<evidence type="ECO:0000313" key="1">
    <source>
        <dbReference type="EMBL" id="OXI32824.1"/>
    </source>
</evidence>
<accession>A0A228HRL6</accession>
<gene>
    <name evidence="1" type="ORF">CFB84_40115</name>
</gene>
<dbReference type="Proteomes" id="UP000214600">
    <property type="component" value="Unassembled WGS sequence"/>
</dbReference>
<comment type="caution">
    <text evidence="1">The sequence shown here is derived from an EMBL/GenBank/DDBJ whole genome shotgun (WGS) entry which is preliminary data.</text>
</comment>